<organism evidence="12 13">
    <name type="scientific">Xylocopilactobacillus apis</name>
    <dbReference type="NCBI Taxonomy" id="2932183"/>
    <lineage>
        <taxon>Bacteria</taxon>
        <taxon>Bacillati</taxon>
        <taxon>Bacillota</taxon>
        <taxon>Bacilli</taxon>
        <taxon>Lactobacillales</taxon>
        <taxon>Lactobacillaceae</taxon>
        <taxon>Xylocopilactobacillus</taxon>
    </lineage>
</organism>
<evidence type="ECO:0000313" key="12">
    <source>
        <dbReference type="EMBL" id="BDR56573.1"/>
    </source>
</evidence>
<feature type="transmembrane region" description="Helical" evidence="9">
    <location>
        <begin position="134"/>
        <end position="153"/>
    </location>
</feature>
<dbReference type="CDD" id="cd18548">
    <property type="entry name" value="ABC_6TM_Tm287_like"/>
    <property type="match status" value="1"/>
</dbReference>
<dbReference type="Proteomes" id="UP001321804">
    <property type="component" value="Chromosome"/>
</dbReference>
<keyword evidence="2" id="KW-0813">Transport</keyword>
<evidence type="ECO:0000256" key="5">
    <source>
        <dbReference type="ARBA" id="ARBA00022741"/>
    </source>
</evidence>
<dbReference type="InterPro" id="IPR027417">
    <property type="entry name" value="P-loop_NTPase"/>
</dbReference>
<dbReference type="Gene3D" id="1.20.1560.10">
    <property type="entry name" value="ABC transporter type 1, transmembrane domain"/>
    <property type="match status" value="1"/>
</dbReference>
<feature type="transmembrane region" description="Helical" evidence="9">
    <location>
        <begin position="280"/>
        <end position="300"/>
    </location>
</feature>
<keyword evidence="5" id="KW-0547">Nucleotide-binding</keyword>
<comment type="subcellular location">
    <subcellularLocation>
        <location evidence="1">Cell membrane</location>
        <topology evidence="1">Multi-pass membrane protein</topology>
    </subcellularLocation>
</comment>
<keyword evidence="8 9" id="KW-0472">Membrane</keyword>
<dbReference type="Gene3D" id="3.40.50.300">
    <property type="entry name" value="P-loop containing nucleotide triphosphate hydrolases"/>
    <property type="match status" value="1"/>
</dbReference>
<dbReference type="GO" id="GO:0005886">
    <property type="term" value="C:plasma membrane"/>
    <property type="evidence" value="ECO:0007669"/>
    <property type="project" value="UniProtKB-SubCell"/>
</dbReference>
<evidence type="ECO:0000256" key="2">
    <source>
        <dbReference type="ARBA" id="ARBA00022448"/>
    </source>
</evidence>
<evidence type="ECO:0000256" key="7">
    <source>
        <dbReference type="ARBA" id="ARBA00022989"/>
    </source>
</evidence>
<dbReference type="InterPro" id="IPR036640">
    <property type="entry name" value="ABC1_TM_sf"/>
</dbReference>
<keyword evidence="3" id="KW-1003">Cell membrane</keyword>
<name>A0AAU9DNP3_9LACO</name>
<dbReference type="GO" id="GO:0005524">
    <property type="term" value="F:ATP binding"/>
    <property type="evidence" value="ECO:0007669"/>
    <property type="project" value="UniProtKB-KW"/>
</dbReference>
<reference evidence="12 13" key="1">
    <citation type="journal article" date="2023" name="Microbiol. Spectr.">
        <title>Symbiosis of Carpenter Bees with Uncharacterized Lactic Acid Bacteria Showing NAD Auxotrophy.</title>
        <authorList>
            <person name="Kawasaki S."/>
            <person name="Ozawa K."/>
            <person name="Mori T."/>
            <person name="Yamamoto A."/>
            <person name="Ito M."/>
            <person name="Ohkuma M."/>
            <person name="Sakamoto M."/>
            <person name="Matsutani M."/>
        </authorList>
    </citation>
    <scope>NUCLEOTIDE SEQUENCE [LARGE SCALE GENOMIC DNA]</scope>
    <source>
        <strain evidence="12 13">KimC2</strain>
    </source>
</reference>
<dbReference type="EMBL" id="AP026801">
    <property type="protein sequence ID" value="BDR56573.1"/>
    <property type="molecule type" value="Genomic_DNA"/>
</dbReference>
<keyword evidence="13" id="KW-1185">Reference proteome</keyword>
<dbReference type="InterPro" id="IPR039421">
    <property type="entry name" value="Type_1_exporter"/>
</dbReference>
<dbReference type="FunFam" id="3.40.50.300:FF:000221">
    <property type="entry name" value="Multidrug ABC transporter ATP-binding protein"/>
    <property type="match status" value="1"/>
</dbReference>
<evidence type="ECO:0000313" key="13">
    <source>
        <dbReference type="Proteomes" id="UP001321804"/>
    </source>
</evidence>
<feature type="domain" description="ABC transmembrane type-1" evidence="11">
    <location>
        <begin position="17"/>
        <end position="300"/>
    </location>
</feature>
<proteinExistence type="predicted"/>
<dbReference type="InterPro" id="IPR017871">
    <property type="entry name" value="ABC_transporter-like_CS"/>
</dbReference>
<evidence type="ECO:0000259" key="11">
    <source>
        <dbReference type="PROSITE" id="PS50929"/>
    </source>
</evidence>
<dbReference type="InterPro" id="IPR003593">
    <property type="entry name" value="AAA+_ATPase"/>
</dbReference>
<dbReference type="Pfam" id="PF00005">
    <property type="entry name" value="ABC_tran"/>
    <property type="match status" value="1"/>
</dbReference>
<keyword evidence="7 9" id="KW-1133">Transmembrane helix</keyword>
<gene>
    <name evidence="12" type="ORF">KIMC2_11350</name>
</gene>
<sequence>MIKKLLANLGEYKKESIITPIYVAGEALMDVITPTVMAMLIDRGINQGNKEELFKIGFLLFLCAMISFVFGVMSARTGARASVGFARNLRHNIFSKIQTFSFSNIDRFSSSSLVTRMTTDVTNIQNAYQMTIRIIARSPLMIVFALIMTFIINPQLAQIYLWIIPFLIIGLGLVIHFAHPLFNVVFKIYDKLNSVVSENLQGIRAVKSYVRENEQEDKFNEVSKRIYKTFMKAQQIVAFNMPILQFAVYACMLLISWFGAQFIVNKQGFTEGQLVSMFNYTMQILMNLNMLSMIFVMILMSRPSAERVVEVLSEESDIKDPVNPIMEIPDSSVEFKNVNFTYHENDSDLVLKNINLSVKPGEFIGIIGGTGSSKSTLVQLIPRLYDVTSGEIKVGGHNVKEYGLEKLRDEVGMVLQNNVLFHGTISDNLKWGNADATDEEVVQAAKIAQADSFVQEFPKKYDTMISQGGTNVSGGQKQRLTIARALLKKPKILILDDSTSAVDTKTDREIKKGLRETIPGTTTFIISQRISSVEDADRIVVLDNGKIDQVGTSDELLATNKIYQEIFRSQQKGFGQSEK</sequence>
<feature type="domain" description="ABC transporter" evidence="10">
    <location>
        <begin position="333"/>
        <end position="569"/>
    </location>
</feature>
<dbReference type="SUPFAM" id="SSF52540">
    <property type="entry name" value="P-loop containing nucleoside triphosphate hydrolases"/>
    <property type="match status" value="1"/>
</dbReference>
<protein>
    <submittedName>
        <fullName evidence="12">ABC transporter</fullName>
    </submittedName>
</protein>
<dbReference type="AlphaFoldDB" id="A0AAU9DNP3"/>
<dbReference type="Pfam" id="PF00664">
    <property type="entry name" value="ABC_membrane"/>
    <property type="match status" value="1"/>
</dbReference>
<evidence type="ECO:0000256" key="8">
    <source>
        <dbReference type="ARBA" id="ARBA00023136"/>
    </source>
</evidence>
<dbReference type="GO" id="GO:0015421">
    <property type="term" value="F:ABC-type oligopeptide transporter activity"/>
    <property type="evidence" value="ECO:0007669"/>
    <property type="project" value="TreeGrafter"/>
</dbReference>
<keyword evidence="4 9" id="KW-0812">Transmembrane</keyword>
<dbReference type="InterPro" id="IPR003439">
    <property type="entry name" value="ABC_transporter-like_ATP-bd"/>
</dbReference>
<accession>A0AAU9DNP3</accession>
<feature type="transmembrane region" description="Helical" evidence="9">
    <location>
        <begin position="237"/>
        <end position="260"/>
    </location>
</feature>
<feature type="transmembrane region" description="Helical" evidence="9">
    <location>
        <begin position="53"/>
        <end position="73"/>
    </location>
</feature>
<dbReference type="PANTHER" id="PTHR43394">
    <property type="entry name" value="ATP-DEPENDENT PERMEASE MDL1, MITOCHONDRIAL"/>
    <property type="match status" value="1"/>
</dbReference>
<dbReference type="RefSeq" id="WP_317694840.1">
    <property type="nucleotide sequence ID" value="NZ_AP026801.1"/>
</dbReference>
<dbReference type="InterPro" id="IPR011527">
    <property type="entry name" value="ABC1_TM_dom"/>
</dbReference>
<dbReference type="PANTHER" id="PTHR43394:SF1">
    <property type="entry name" value="ATP-BINDING CASSETTE SUB-FAMILY B MEMBER 10, MITOCHONDRIAL"/>
    <property type="match status" value="1"/>
</dbReference>
<evidence type="ECO:0000256" key="3">
    <source>
        <dbReference type="ARBA" id="ARBA00022475"/>
    </source>
</evidence>
<keyword evidence="6" id="KW-0067">ATP-binding</keyword>
<dbReference type="PROSITE" id="PS00211">
    <property type="entry name" value="ABC_TRANSPORTER_1"/>
    <property type="match status" value="1"/>
</dbReference>
<evidence type="ECO:0000256" key="1">
    <source>
        <dbReference type="ARBA" id="ARBA00004651"/>
    </source>
</evidence>
<dbReference type="SMART" id="SM00382">
    <property type="entry name" value="AAA"/>
    <property type="match status" value="1"/>
</dbReference>
<dbReference type="GO" id="GO:0016887">
    <property type="term" value="F:ATP hydrolysis activity"/>
    <property type="evidence" value="ECO:0007669"/>
    <property type="project" value="InterPro"/>
</dbReference>
<feature type="transmembrane region" description="Helical" evidence="9">
    <location>
        <begin position="21"/>
        <end position="41"/>
    </location>
</feature>
<dbReference type="PROSITE" id="PS50929">
    <property type="entry name" value="ABC_TM1F"/>
    <property type="match status" value="1"/>
</dbReference>
<feature type="transmembrane region" description="Helical" evidence="9">
    <location>
        <begin position="159"/>
        <end position="182"/>
    </location>
</feature>
<dbReference type="PROSITE" id="PS50893">
    <property type="entry name" value="ABC_TRANSPORTER_2"/>
    <property type="match status" value="1"/>
</dbReference>
<evidence type="ECO:0000256" key="6">
    <source>
        <dbReference type="ARBA" id="ARBA00022840"/>
    </source>
</evidence>
<evidence type="ECO:0000259" key="10">
    <source>
        <dbReference type="PROSITE" id="PS50893"/>
    </source>
</evidence>
<evidence type="ECO:0000256" key="4">
    <source>
        <dbReference type="ARBA" id="ARBA00022692"/>
    </source>
</evidence>
<evidence type="ECO:0000256" key="9">
    <source>
        <dbReference type="SAM" id="Phobius"/>
    </source>
</evidence>
<dbReference type="SUPFAM" id="SSF90123">
    <property type="entry name" value="ABC transporter transmembrane region"/>
    <property type="match status" value="1"/>
</dbReference>
<dbReference type="KEGG" id="xak:KIMC2_11350"/>